<dbReference type="Proteomes" id="UP001054945">
    <property type="component" value="Unassembled WGS sequence"/>
</dbReference>
<reference evidence="1 2" key="1">
    <citation type="submission" date="2021-06" db="EMBL/GenBank/DDBJ databases">
        <title>Caerostris extrusa draft genome.</title>
        <authorList>
            <person name="Kono N."/>
            <person name="Arakawa K."/>
        </authorList>
    </citation>
    <scope>NUCLEOTIDE SEQUENCE [LARGE SCALE GENOMIC DNA]</scope>
</reference>
<organism evidence="1 2">
    <name type="scientific">Caerostris extrusa</name>
    <name type="common">Bark spider</name>
    <name type="synonym">Caerostris bankana</name>
    <dbReference type="NCBI Taxonomy" id="172846"/>
    <lineage>
        <taxon>Eukaryota</taxon>
        <taxon>Metazoa</taxon>
        <taxon>Ecdysozoa</taxon>
        <taxon>Arthropoda</taxon>
        <taxon>Chelicerata</taxon>
        <taxon>Arachnida</taxon>
        <taxon>Araneae</taxon>
        <taxon>Araneomorphae</taxon>
        <taxon>Entelegynae</taxon>
        <taxon>Araneoidea</taxon>
        <taxon>Araneidae</taxon>
        <taxon>Caerostris</taxon>
    </lineage>
</organism>
<dbReference type="AlphaFoldDB" id="A0AAV4QAM9"/>
<keyword evidence="2" id="KW-1185">Reference proteome</keyword>
<dbReference type="EMBL" id="BPLR01005963">
    <property type="protein sequence ID" value="GIY06469.1"/>
    <property type="molecule type" value="Genomic_DNA"/>
</dbReference>
<proteinExistence type="predicted"/>
<accession>A0AAV4QAM9</accession>
<evidence type="ECO:0000313" key="1">
    <source>
        <dbReference type="EMBL" id="GIY06469.1"/>
    </source>
</evidence>
<protein>
    <submittedName>
        <fullName evidence="1">Uncharacterized protein</fullName>
    </submittedName>
</protein>
<gene>
    <name evidence="1" type="ORF">CEXT_797001</name>
</gene>
<comment type="caution">
    <text evidence="1">The sequence shown here is derived from an EMBL/GenBank/DDBJ whole genome shotgun (WGS) entry which is preliminary data.</text>
</comment>
<evidence type="ECO:0000313" key="2">
    <source>
        <dbReference type="Proteomes" id="UP001054945"/>
    </source>
</evidence>
<name>A0AAV4QAM9_CAEEX</name>
<sequence length="90" mass="10321">MKGTEKYLEARPKVKVYRGTTRFVGKSCPGLYTDSVRAAKCRHENKVINEKDIPKNTVEFLPKRIPLEAHGASITQVKIEIAQLPYFFRL</sequence>